<dbReference type="AlphaFoldDB" id="I7LUE8"/>
<sequence length="380" mass="45092">MNFKAKKYELILNKQFIIYNIYKNQFQKQYQQVSNKINKMEGNFQATLPIKKSTMENQKKGKTGDQKETFKGENIVKILDSTYQNRGIFLQECFQGFDDKVEDLMRAILKVQSDMQKLLEQSFKTESQVSQKSSQFKNMVELVCIDLKFIALQAKIFENQMNEYQTRLNSCIQNNFAKENIQTEQHEISYLNDIQKAIFDNYFDPCPQQIQGSNPGSVNNCQNNEEKFDDEIHLNLKKLSQINTDQIFQETITPSSNIIVQQNEFQTIKQARIKNDYSNLFETPTDQGDAEDVRDKNFKEEEEEKDGQQKNINSIESEKLKRQFKKRYTVEQKIEIVKEITSKTFYQEKKIIPKNFLAKYQICYQTLQNWIKKYYEKQNE</sequence>
<proteinExistence type="predicted"/>
<gene>
    <name evidence="1" type="ORF">TTHERM_00295270</name>
</gene>
<dbReference type="RefSeq" id="XP_001013159.4">
    <property type="nucleotide sequence ID" value="XM_001013159.4"/>
</dbReference>
<dbReference type="InParanoid" id="I7LUE8"/>
<dbReference type="KEGG" id="tet:TTHERM_00295270"/>
<dbReference type="Proteomes" id="UP000009168">
    <property type="component" value="Unassembled WGS sequence"/>
</dbReference>
<name>I7LUE8_TETTS</name>
<evidence type="ECO:0000313" key="2">
    <source>
        <dbReference type="Proteomes" id="UP000009168"/>
    </source>
</evidence>
<evidence type="ECO:0000313" key="1">
    <source>
        <dbReference type="EMBL" id="EAR92914.4"/>
    </source>
</evidence>
<keyword evidence="2" id="KW-1185">Reference proteome</keyword>
<protein>
    <submittedName>
        <fullName evidence="1">Uncharacterized protein</fullName>
    </submittedName>
</protein>
<dbReference type="EMBL" id="GG662740">
    <property type="protein sequence ID" value="EAR92914.4"/>
    <property type="molecule type" value="Genomic_DNA"/>
</dbReference>
<dbReference type="GeneID" id="7829459"/>
<accession>I7LUE8</accession>
<reference evidence="2" key="1">
    <citation type="journal article" date="2006" name="PLoS Biol.">
        <title>Macronuclear genome sequence of the ciliate Tetrahymena thermophila, a model eukaryote.</title>
        <authorList>
            <person name="Eisen J.A."/>
            <person name="Coyne R.S."/>
            <person name="Wu M."/>
            <person name="Wu D."/>
            <person name="Thiagarajan M."/>
            <person name="Wortman J.R."/>
            <person name="Badger J.H."/>
            <person name="Ren Q."/>
            <person name="Amedeo P."/>
            <person name="Jones K.M."/>
            <person name="Tallon L.J."/>
            <person name="Delcher A.L."/>
            <person name="Salzberg S.L."/>
            <person name="Silva J.C."/>
            <person name="Haas B.J."/>
            <person name="Majoros W.H."/>
            <person name="Farzad M."/>
            <person name="Carlton J.M."/>
            <person name="Smith R.K. Jr."/>
            <person name="Garg J."/>
            <person name="Pearlman R.E."/>
            <person name="Karrer K.M."/>
            <person name="Sun L."/>
            <person name="Manning G."/>
            <person name="Elde N.C."/>
            <person name="Turkewitz A.P."/>
            <person name="Asai D.J."/>
            <person name="Wilkes D.E."/>
            <person name="Wang Y."/>
            <person name="Cai H."/>
            <person name="Collins K."/>
            <person name="Stewart B.A."/>
            <person name="Lee S.R."/>
            <person name="Wilamowska K."/>
            <person name="Weinberg Z."/>
            <person name="Ruzzo W.L."/>
            <person name="Wloga D."/>
            <person name="Gaertig J."/>
            <person name="Frankel J."/>
            <person name="Tsao C.-C."/>
            <person name="Gorovsky M.A."/>
            <person name="Keeling P.J."/>
            <person name="Waller R.F."/>
            <person name="Patron N.J."/>
            <person name="Cherry J.M."/>
            <person name="Stover N.A."/>
            <person name="Krieger C.J."/>
            <person name="del Toro C."/>
            <person name="Ryder H.F."/>
            <person name="Williamson S.C."/>
            <person name="Barbeau R.A."/>
            <person name="Hamilton E.P."/>
            <person name="Orias E."/>
        </authorList>
    </citation>
    <scope>NUCLEOTIDE SEQUENCE [LARGE SCALE GENOMIC DNA]</scope>
    <source>
        <strain evidence="2">SB210</strain>
    </source>
</reference>
<organism evidence="1 2">
    <name type="scientific">Tetrahymena thermophila (strain SB210)</name>
    <dbReference type="NCBI Taxonomy" id="312017"/>
    <lineage>
        <taxon>Eukaryota</taxon>
        <taxon>Sar</taxon>
        <taxon>Alveolata</taxon>
        <taxon>Ciliophora</taxon>
        <taxon>Intramacronucleata</taxon>
        <taxon>Oligohymenophorea</taxon>
        <taxon>Hymenostomatida</taxon>
        <taxon>Tetrahymenina</taxon>
        <taxon>Tetrahymenidae</taxon>
        <taxon>Tetrahymena</taxon>
    </lineage>
</organism>